<dbReference type="Proteomes" id="UP000829291">
    <property type="component" value="Chromosome 5"/>
</dbReference>
<dbReference type="AlphaFoldDB" id="A0A6J0CC44"/>
<dbReference type="InterPro" id="IPR040444">
    <property type="entry name" value="PCNA-AF"/>
</dbReference>
<comment type="subcellular location">
    <subcellularLocation>
        <location evidence="2">Cytoplasm</location>
        <location evidence="2">Perinuclear region</location>
    </subcellularLocation>
    <subcellularLocation>
        <location evidence="1">Nucleus</location>
    </subcellularLocation>
</comment>
<dbReference type="GO" id="GO:0003682">
    <property type="term" value="F:chromatin binding"/>
    <property type="evidence" value="ECO:0007669"/>
    <property type="project" value="TreeGrafter"/>
</dbReference>
<evidence type="ECO:0000256" key="9">
    <source>
        <dbReference type="ARBA" id="ARBA00031186"/>
    </source>
</evidence>
<evidence type="ECO:0000256" key="1">
    <source>
        <dbReference type="ARBA" id="ARBA00004123"/>
    </source>
</evidence>
<evidence type="ECO:0000256" key="5">
    <source>
        <dbReference type="ARBA" id="ARBA00022763"/>
    </source>
</evidence>
<keyword evidence="6" id="KW-0234">DNA repair</keyword>
<dbReference type="PANTHER" id="PTHR15679:SF8">
    <property type="entry name" value="PCNA-ASSOCIATED FACTOR"/>
    <property type="match status" value="1"/>
</dbReference>
<sequence>MVRTRADAGVTRAAGAKAPRKNLGGVSARMVIANAFADKGKGKDHSSGNSYCPRETPDWQKPITSFFHRPSNESGERSFKWKEKMNESLEAEPAAASATSSSLDLTSTEDNTTG</sequence>
<dbReference type="RefSeq" id="XP_015524142.1">
    <property type="nucleotide sequence ID" value="XM_015668656.2"/>
</dbReference>
<reference evidence="13" key="1">
    <citation type="submission" date="2025-08" db="UniProtKB">
        <authorList>
            <consortium name="RefSeq"/>
        </authorList>
    </citation>
    <scope>IDENTIFICATION</scope>
    <source>
        <tissue evidence="13">Thorax and Abdomen</tissue>
    </source>
</reference>
<dbReference type="GO" id="GO:0048471">
    <property type="term" value="C:perinuclear region of cytoplasm"/>
    <property type="evidence" value="ECO:0007669"/>
    <property type="project" value="UniProtKB-SubCell"/>
</dbReference>
<dbReference type="GO" id="GO:0005634">
    <property type="term" value="C:nucleus"/>
    <property type="evidence" value="ECO:0007669"/>
    <property type="project" value="UniProtKB-SubCell"/>
</dbReference>
<evidence type="ECO:0000313" key="13">
    <source>
        <dbReference type="RefSeq" id="XP_015524142.1"/>
    </source>
</evidence>
<gene>
    <name evidence="13" type="primary">LOC107227491</name>
</gene>
<dbReference type="GO" id="GO:0019985">
    <property type="term" value="P:translesion synthesis"/>
    <property type="evidence" value="ECO:0007669"/>
    <property type="project" value="TreeGrafter"/>
</dbReference>
<feature type="domain" description="PCNA-associated factor histone-like" evidence="11">
    <location>
        <begin position="1"/>
        <end position="99"/>
    </location>
</feature>
<organism evidence="13">
    <name type="scientific">Neodiprion lecontei</name>
    <name type="common">Redheaded pine sawfly</name>
    <dbReference type="NCBI Taxonomy" id="441921"/>
    <lineage>
        <taxon>Eukaryota</taxon>
        <taxon>Metazoa</taxon>
        <taxon>Ecdysozoa</taxon>
        <taxon>Arthropoda</taxon>
        <taxon>Hexapoda</taxon>
        <taxon>Insecta</taxon>
        <taxon>Pterygota</taxon>
        <taxon>Neoptera</taxon>
        <taxon>Endopterygota</taxon>
        <taxon>Hymenoptera</taxon>
        <taxon>Tenthredinoidea</taxon>
        <taxon>Diprionidae</taxon>
        <taxon>Diprioninae</taxon>
        <taxon>Neodiprion</taxon>
    </lineage>
</organism>
<keyword evidence="5" id="KW-0227">DNA damage</keyword>
<evidence type="ECO:0000313" key="12">
    <source>
        <dbReference type="Proteomes" id="UP000829291"/>
    </source>
</evidence>
<keyword evidence="4" id="KW-0963">Cytoplasm</keyword>
<feature type="region of interest" description="Disordered" evidence="10">
    <location>
        <begin position="39"/>
        <end position="114"/>
    </location>
</feature>
<dbReference type="KEGG" id="nlo:107227491"/>
<dbReference type="InParanoid" id="A0A6J0CC44"/>
<feature type="compositionally biased region" description="Basic and acidic residues" evidence="10">
    <location>
        <begin position="70"/>
        <end position="87"/>
    </location>
</feature>
<evidence type="ECO:0000256" key="8">
    <source>
        <dbReference type="ARBA" id="ARBA00030014"/>
    </source>
</evidence>
<protein>
    <recommendedName>
        <fullName evidence="3">PCNA-associated factor</fullName>
    </recommendedName>
    <alternativeName>
        <fullName evidence="8">PCNA-associated factor of 15 kDa</fullName>
    </alternativeName>
    <alternativeName>
        <fullName evidence="9">PCNA-clamp-associated factor</fullName>
    </alternativeName>
</protein>
<evidence type="ECO:0000256" key="4">
    <source>
        <dbReference type="ARBA" id="ARBA00022490"/>
    </source>
</evidence>
<evidence type="ECO:0000256" key="3">
    <source>
        <dbReference type="ARBA" id="ARBA00013777"/>
    </source>
</evidence>
<keyword evidence="7" id="KW-0539">Nucleus</keyword>
<dbReference type="GO" id="GO:0006281">
    <property type="term" value="P:DNA repair"/>
    <property type="evidence" value="ECO:0007669"/>
    <property type="project" value="UniProtKB-KW"/>
</dbReference>
<dbReference type="GeneID" id="107227491"/>
<dbReference type="InterPro" id="IPR031444">
    <property type="entry name" value="PCNA-AF_dom"/>
</dbReference>
<evidence type="ECO:0000256" key="7">
    <source>
        <dbReference type="ARBA" id="ARBA00023242"/>
    </source>
</evidence>
<keyword evidence="12" id="KW-1185">Reference proteome</keyword>
<evidence type="ECO:0000256" key="6">
    <source>
        <dbReference type="ARBA" id="ARBA00023204"/>
    </source>
</evidence>
<dbReference type="PANTHER" id="PTHR15679">
    <property type="entry name" value="PCNA-ASSOCIATED FACTOR"/>
    <property type="match status" value="1"/>
</dbReference>
<feature type="compositionally biased region" description="Low complexity" evidence="10">
    <location>
        <begin position="91"/>
        <end position="114"/>
    </location>
</feature>
<evidence type="ECO:0000256" key="10">
    <source>
        <dbReference type="SAM" id="MobiDB-lite"/>
    </source>
</evidence>
<proteinExistence type="predicted"/>
<dbReference type="GO" id="GO:0051726">
    <property type="term" value="P:regulation of cell cycle"/>
    <property type="evidence" value="ECO:0007669"/>
    <property type="project" value="InterPro"/>
</dbReference>
<evidence type="ECO:0000259" key="11">
    <source>
        <dbReference type="Pfam" id="PF15715"/>
    </source>
</evidence>
<name>A0A6J0CC44_NEOLC</name>
<dbReference type="OrthoDB" id="7479084at2759"/>
<dbReference type="Pfam" id="PF15715">
    <property type="entry name" value="PAF"/>
    <property type="match status" value="1"/>
</dbReference>
<evidence type="ECO:0000256" key="2">
    <source>
        <dbReference type="ARBA" id="ARBA00004556"/>
    </source>
</evidence>
<accession>A0A6J0CC44</accession>